<gene>
    <name evidence="2" type="ORF">K432DRAFT_388264</name>
</gene>
<sequence length="267" mass="30721">MNFWWRWWLVEGLYWTAQQAWRDAAEAVLNRQEIRRGPLRRALGGTVNQKPLLGWVEKLRGDLGNGDCVKALGRAELEAQKEKLTRDVSIPHWRAAEAKADGNVTFDRDAVLAAARAAARAVHQNSVRIIREHYQRRMRGCAVGSIASVPFCAFALQVQGGLKRLKTGATTKEERLQMYEVCPARQRRVRVPRIVRSAMSKNHELWRLRRITTAGGGERGEVIGHACLECFERFPSWQRYYPHAGILMLLMWTRCYEKWRIRAADSI</sequence>
<proteinExistence type="predicted"/>
<dbReference type="Proteomes" id="UP000250266">
    <property type="component" value="Unassembled WGS sequence"/>
</dbReference>
<organism evidence="2 3">
    <name type="scientific">Lepidopterella palustris CBS 459.81</name>
    <dbReference type="NCBI Taxonomy" id="1314670"/>
    <lineage>
        <taxon>Eukaryota</taxon>
        <taxon>Fungi</taxon>
        <taxon>Dikarya</taxon>
        <taxon>Ascomycota</taxon>
        <taxon>Pezizomycotina</taxon>
        <taxon>Dothideomycetes</taxon>
        <taxon>Pleosporomycetidae</taxon>
        <taxon>Mytilinidiales</taxon>
        <taxon>Argynnaceae</taxon>
        <taxon>Lepidopterella</taxon>
    </lineage>
</organism>
<name>A0A8E2ELU7_9PEZI</name>
<evidence type="ECO:0000313" key="3">
    <source>
        <dbReference type="Proteomes" id="UP000250266"/>
    </source>
</evidence>
<accession>A0A8E2ELU7</accession>
<keyword evidence="1" id="KW-0732">Signal</keyword>
<protein>
    <submittedName>
        <fullName evidence="2">Uncharacterized protein</fullName>
    </submittedName>
</protein>
<evidence type="ECO:0000313" key="2">
    <source>
        <dbReference type="EMBL" id="OCK85888.1"/>
    </source>
</evidence>
<keyword evidence="3" id="KW-1185">Reference proteome</keyword>
<feature type="signal peptide" evidence="1">
    <location>
        <begin position="1"/>
        <end position="20"/>
    </location>
</feature>
<dbReference type="AlphaFoldDB" id="A0A8E2ELU7"/>
<evidence type="ECO:0000256" key="1">
    <source>
        <dbReference type="SAM" id="SignalP"/>
    </source>
</evidence>
<reference evidence="2 3" key="1">
    <citation type="journal article" date="2016" name="Nat. Commun.">
        <title>Ectomycorrhizal ecology is imprinted in the genome of the dominant symbiotic fungus Cenococcum geophilum.</title>
        <authorList>
            <consortium name="DOE Joint Genome Institute"/>
            <person name="Peter M."/>
            <person name="Kohler A."/>
            <person name="Ohm R.A."/>
            <person name="Kuo A."/>
            <person name="Krutzmann J."/>
            <person name="Morin E."/>
            <person name="Arend M."/>
            <person name="Barry K.W."/>
            <person name="Binder M."/>
            <person name="Choi C."/>
            <person name="Clum A."/>
            <person name="Copeland A."/>
            <person name="Grisel N."/>
            <person name="Haridas S."/>
            <person name="Kipfer T."/>
            <person name="LaButti K."/>
            <person name="Lindquist E."/>
            <person name="Lipzen A."/>
            <person name="Maire R."/>
            <person name="Meier B."/>
            <person name="Mihaltcheva S."/>
            <person name="Molinier V."/>
            <person name="Murat C."/>
            <person name="Poggeler S."/>
            <person name="Quandt C.A."/>
            <person name="Sperisen C."/>
            <person name="Tritt A."/>
            <person name="Tisserant E."/>
            <person name="Crous P.W."/>
            <person name="Henrissat B."/>
            <person name="Nehls U."/>
            <person name="Egli S."/>
            <person name="Spatafora J.W."/>
            <person name="Grigoriev I.V."/>
            <person name="Martin F.M."/>
        </authorList>
    </citation>
    <scope>NUCLEOTIDE SEQUENCE [LARGE SCALE GENOMIC DNA]</scope>
    <source>
        <strain evidence="2 3">CBS 459.81</strain>
    </source>
</reference>
<feature type="chain" id="PRO_5034959809" evidence="1">
    <location>
        <begin position="21"/>
        <end position="267"/>
    </location>
</feature>
<dbReference type="EMBL" id="KV744812">
    <property type="protein sequence ID" value="OCK85888.1"/>
    <property type="molecule type" value="Genomic_DNA"/>
</dbReference>